<dbReference type="InterPro" id="IPR013216">
    <property type="entry name" value="Methyltransf_11"/>
</dbReference>
<keyword evidence="3" id="KW-1185">Reference proteome</keyword>
<dbReference type="InterPro" id="IPR029063">
    <property type="entry name" value="SAM-dependent_MTases_sf"/>
</dbReference>
<accession>A0ABW8LG50</accession>
<keyword evidence="2" id="KW-0808">Transferase</keyword>
<dbReference type="CDD" id="cd02440">
    <property type="entry name" value="AdoMet_MTases"/>
    <property type="match status" value="1"/>
</dbReference>
<organism evidence="2 3">
    <name type="scientific">Streptomyces milbemycinicus</name>
    <dbReference type="NCBI Taxonomy" id="476552"/>
    <lineage>
        <taxon>Bacteria</taxon>
        <taxon>Bacillati</taxon>
        <taxon>Actinomycetota</taxon>
        <taxon>Actinomycetes</taxon>
        <taxon>Kitasatosporales</taxon>
        <taxon>Streptomycetaceae</taxon>
        <taxon>Streptomyces</taxon>
    </lineage>
</organism>
<protein>
    <submittedName>
        <fullName evidence="2">Class I SAM-dependent methyltransferase</fullName>
        <ecNumber evidence="2">2.1.1.222</ecNumber>
        <ecNumber evidence="2">2.1.1.64</ecNumber>
    </submittedName>
</protein>
<sequence>MSLYAGGDEVRGYFADRYHAVRVTMARRQLGAALASGAELAPRAPVIELGAGGGQIVAGGRLARLLGPRPVVYVDFDPAALGAIDSRGRHRVCSDVANGLPFPDASVAAVVMGELIEHIYDTRRLLEECHRVLLPQGVLVLTTPNLAALQDRIRFVSGKSPRHVNPLHRYLWLHIRPFTPHSLRMMLRATGFSVTELKSNFVVWRRDSGGRSKSRTLARIFPGLGSILVVSARSQRPHGKESSGNDEAVT</sequence>
<name>A0ABW8LG50_9ACTN</name>
<evidence type="ECO:0000313" key="2">
    <source>
        <dbReference type="EMBL" id="MFK4264749.1"/>
    </source>
</evidence>
<dbReference type="GO" id="GO:0032259">
    <property type="term" value="P:methylation"/>
    <property type="evidence" value="ECO:0007669"/>
    <property type="project" value="UniProtKB-KW"/>
</dbReference>
<comment type="caution">
    <text evidence="2">The sequence shown here is derived from an EMBL/GenBank/DDBJ whole genome shotgun (WGS) entry which is preliminary data.</text>
</comment>
<keyword evidence="2" id="KW-0489">Methyltransferase</keyword>
<dbReference type="EC" id="2.1.1.222" evidence="2"/>
<dbReference type="Pfam" id="PF08241">
    <property type="entry name" value="Methyltransf_11"/>
    <property type="match status" value="1"/>
</dbReference>
<dbReference type="SUPFAM" id="SSF53335">
    <property type="entry name" value="S-adenosyl-L-methionine-dependent methyltransferases"/>
    <property type="match status" value="1"/>
</dbReference>
<dbReference type="EMBL" id="JBJDQH010000002">
    <property type="protein sequence ID" value="MFK4264749.1"/>
    <property type="molecule type" value="Genomic_DNA"/>
</dbReference>
<dbReference type="GO" id="GO:0061542">
    <property type="term" value="F:3-demethylubiquinol 3-O-methyltransferase activity"/>
    <property type="evidence" value="ECO:0007669"/>
    <property type="project" value="UniProtKB-EC"/>
</dbReference>
<reference evidence="2 3" key="1">
    <citation type="submission" date="2024-11" db="EMBL/GenBank/DDBJ databases">
        <title>The Natural Products Discovery Center: Release of the First 8490 Sequenced Strains for Exploring Actinobacteria Biosynthetic Diversity.</title>
        <authorList>
            <person name="Kalkreuter E."/>
            <person name="Kautsar S.A."/>
            <person name="Yang D."/>
            <person name="Bader C.D."/>
            <person name="Teijaro C.N."/>
            <person name="Fluegel L."/>
            <person name="Davis C.M."/>
            <person name="Simpson J.R."/>
            <person name="Lauterbach L."/>
            <person name="Steele A.D."/>
            <person name="Gui C."/>
            <person name="Meng S."/>
            <person name="Li G."/>
            <person name="Viehrig K."/>
            <person name="Ye F."/>
            <person name="Su P."/>
            <person name="Kiefer A.F."/>
            <person name="Nichols A."/>
            <person name="Cepeda A.J."/>
            <person name="Yan W."/>
            <person name="Fan B."/>
            <person name="Jiang Y."/>
            <person name="Adhikari A."/>
            <person name="Zheng C.-J."/>
            <person name="Schuster L."/>
            <person name="Cowan T.M."/>
            <person name="Smanski M.J."/>
            <person name="Chevrette M.G."/>
            <person name="De Carvalho L.P.S."/>
            <person name="Shen B."/>
        </authorList>
    </citation>
    <scope>NUCLEOTIDE SEQUENCE [LARGE SCALE GENOMIC DNA]</scope>
    <source>
        <strain evidence="2 3">NPDC020863</strain>
    </source>
</reference>
<dbReference type="Proteomes" id="UP001620295">
    <property type="component" value="Unassembled WGS sequence"/>
</dbReference>
<proteinExistence type="predicted"/>
<evidence type="ECO:0000259" key="1">
    <source>
        <dbReference type="Pfam" id="PF08241"/>
    </source>
</evidence>
<feature type="domain" description="Methyltransferase type 11" evidence="1">
    <location>
        <begin position="48"/>
        <end position="141"/>
    </location>
</feature>
<dbReference type="EC" id="2.1.1.64" evidence="2"/>
<dbReference type="GO" id="GO:0102208">
    <property type="term" value="F:2-polyprenyl-6-hydroxyphenol methylase activity"/>
    <property type="evidence" value="ECO:0007669"/>
    <property type="project" value="UniProtKB-EC"/>
</dbReference>
<gene>
    <name evidence="2" type="ORF">ACI2L5_07380</name>
</gene>
<dbReference type="Gene3D" id="3.40.50.150">
    <property type="entry name" value="Vaccinia Virus protein VP39"/>
    <property type="match status" value="1"/>
</dbReference>
<dbReference type="RefSeq" id="WP_358639811.1">
    <property type="nucleotide sequence ID" value="NZ_JBFAEV010000015.1"/>
</dbReference>
<evidence type="ECO:0000313" key="3">
    <source>
        <dbReference type="Proteomes" id="UP001620295"/>
    </source>
</evidence>